<keyword evidence="10" id="KW-1185">Reference proteome</keyword>
<dbReference type="Pfam" id="PF00664">
    <property type="entry name" value="ABC_membrane"/>
    <property type="match status" value="1"/>
</dbReference>
<keyword evidence="1" id="KW-0813">Transport</keyword>
<dbReference type="SUPFAM" id="SSF90123">
    <property type="entry name" value="ABC transporter transmembrane region"/>
    <property type="match status" value="1"/>
</dbReference>
<dbReference type="InterPro" id="IPR011527">
    <property type="entry name" value="ABC1_TM_dom"/>
</dbReference>
<sequence length="207" mass="23588">MNEILGGIRMLKFMAWERNFEAKVLKVREKELKYQKLNYSIETLWNAIWNGSPILVTLVSFWHYTVVRQQFLTPSTAFTSIIVFNEMKFALNALPETFINLLQSLVSLRRIEKYLCGTEVTPVPPIKHQSQAIAFQSCTATWPQDRSLHTSSTTPSAASTPKPKFTLLDMNLDFPIGELSLICGKLGSGKTLLLLCVFYDLVFADRF</sequence>
<dbReference type="SUPFAM" id="SSF52540">
    <property type="entry name" value="P-loop containing nucleoside triphosphate hydrolases"/>
    <property type="match status" value="1"/>
</dbReference>
<evidence type="ECO:0000256" key="6">
    <source>
        <dbReference type="ARBA" id="ARBA00022989"/>
    </source>
</evidence>
<keyword evidence="2" id="KW-0812">Transmembrane</keyword>
<comment type="caution">
    <text evidence="9">The sequence shown here is derived from an EMBL/GenBank/DDBJ whole genome shotgun (WGS) entry which is preliminary data.</text>
</comment>
<dbReference type="InterPro" id="IPR036640">
    <property type="entry name" value="ABC1_TM_sf"/>
</dbReference>
<dbReference type="GO" id="GO:0140359">
    <property type="term" value="F:ABC-type transporter activity"/>
    <property type="evidence" value="ECO:0007669"/>
    <property type="project" value="InterPro"/>
</dbReference>
<keyword evidence="7" id="KW-0472">Membrane</keyword>
<feature type="domain" description="ABC transmembrane type-1" evidence="8">
    <location>
        <begin position="1"/>
        <end position="103"/>
    </location>
</feature>
<evidence type="ECO:0000256" key="2">
    <source>
        <dbReference type="ARBA" id="ARBA00022692"/>
    </source>
</evidence>
<gene>
    <name evidence="9" type="ORF">DXG03_006372</name>
</gene>
<dbReference type="PANTHER" id="PTHR24223">
    <property type="entry name" value="ATP-BINDING CASSETTE SUB-FAMILY C"/>
    <property type="match status" value="1"/>
</dbReference>
<dbReference type="InterPro" id="IPR027417">
    <property type="entry name" value="P-loop_NTPase"/>
</dbReference>
<organism evidence="9 10">
    <name type="scientific">Asterophora parasitica</name>
    <dbReference type="NCBI Taxonomy" id="117018"/>
    <lineage>
        <taxon>Eukaryota</taxon>
        <taxon>Fungi</taxon>
        <taxon>Dikarya</taxon>
        <taxon>Basidiomycota</taxon>
        <taxon>Agaricomycotina</taxon>
        <taxon>Agaricomycetes</taxon>
        <taxon>Agaricomycetidae</taxon>
        <taxon>Agaricales</taxon>
        <taxon>Tricholomatineae</taxon>
        <taxon>Lyophyllaceae</taxon>
        <taxon>Asterophora</taxon>
    </lineage>
</organism>
<evidence type="ECO:0000256" key="5">
    <source>
        <dbReference type="ARBA" id="ARBA00022840"/>
    </source>
</evidence>
<keyword evidence="3" id="KW-0677">Repeat</keyword>
<dbReference type="EMBL" id="JABCKV010000413">
    <property type="protein sequence ID" value="KAG5641019.1"/>
    <property type="molecule type" value="Genomic_DNA"/>
</dbReference>
<protein>
    <recommendedName>
        <fullName evidence="8">ABC transmembrane type-1 domain-containing protein</fullName>
    </recommendedName>
</protein>
<dbReference type="Proteomes" id="UP000775547">
    <property type="component" value="Unassembled WGS sequence"/>
</dbReference>
<dbReference type="GO" id="GO:0000329">
    <property type="term" value="C:fungal-type vacuole membrane"/>
    <property type="evidence" value="ECO:0007669"/>
    <property type="project" value="TreeGrafter"/>
</dbReference>
<dbReference type="OrthoDB" id="6500128at2759"/>
<keyword evidence="4" id="KW-0547">Nucleotide-binding</keyword>
<dbReference type="PANTHER" id="PTHR24223:SF353">
    <property type="entry name" value="ABC TRANSPORTER ATP-BINDING PROTEIN_PERMEASE VMR1-RELATED"/>
    <property type="match status" value="1"/>
</dbReference>
<name>A0A9P7FZ91_9AGAR</name>
<evidence type="ECO:0000313" key="10">
    <source>
        <dbReference type="Proteomes" id="UP000775547"/>
    </source>
</evidence>
<reference evidence="9" key="2">
    <citation type="submission" date="2021-10" db="EMBL/GenBank/DDBJ databases">
        <title>Phylogenomics reveals ancestral predisposition of the termite-cultivated fungus Termitomyces towards a domesticated lifestyle.</title>
        <authorList>
            <person name="Auxier B."/>
            <person name="Grum-Grzhimaylo A."/>
            <person name="Cardenas M.E."/>
            <person name="Lodge J.D."/>
            <person name="Laessoe T."/>
            <person name="Pedersen O."/>
            <person name="Smith M.E."/>
            <person name="Kuyper T.W."/>
            <person name="Franco-Molano E.A."/>
            <person name="Baroni T.J."/>
            <person name="Aanen D.K."/>
        </authorList>
    </citation>
    <scope>NUCLEOTIDE SEQUENCE</scope>
    <source>
        <strain evidence="9">AP01</strain>
        <tissue evidence="9">Mycelium</tissue>
    </source>
</reference>
<evidence type="ECO:0000313" key="9">
    <source>
        <dbReference type="EMBL" id="KAG5641019.1"/>
    </source>
</evidence>
<keyword evidence="5" id="KW-0067">ATP-binding</keyword>
<evidence type="ECO:0000256" key="7">
    <source>
        <dbReference type="ARBA" id="ARBA00023136"/>
    </source>
</evidence>
<evidence type="ECO:0000256" key="1">
    <source>
        <dbReference type="ARBA" id="ARBA00022448"/>
    </source>
</evidence>
<reference evidence="9" key="1">
    <citation type="submission" date="2020-07" db="EMBL/GenBank/DDBJ databases">
        <authorList>
            <person name="Nieuwenhuis M."/>
            <person name="Van De Peppel L.J.J."/>
        </authorList>
    </citation>
    <scope>NUCLEOTIDE SEQUENCE</scope>
    <source>
        <strain evidence="9">AP01</strain>
        <tissue evidence="9">Mycelium</tissue>
    </source>
</reference>
<keyword evidence="6" id="KW-1133">Transmembrane helix</keyword>
<dbReference type="InterPro" id="IPR050173">
    <property type="entry name" value="ABC_transporter_C-like"/>
</dbReference>
<proteinExistence type="predicted"/>
<evidence type="ECO:0000259" key="8">
    <source>
        <dbReference type="PROSITE" id="PS50929"/>
    </source>
</evidence>
<dbReference type="PROSITE" id="PS50929">
    <property type="entry name" value="ABC_TM1F"/>
    <property type="match status" value="1"/>
</dbReference>
<dbReference type="Gene3D" id="1.20.1560.10">
    <property type="entry name" value="ABC transporter type 1, transmembrane domain"/>
    <property type="match status" value="1"/>
</dbReference>
<accession>A0A9P7FZ91</accession>
<dbReference type="AlphaFoldDB" id="A0A9P7FZ91"/>
<dbReference type="GO" id="GO:0005524">
    <property type="term" value="F:ATP binding"/>
    <property type="evidence" value="ECO:0007669"/>
    <property type="project" value="UniProtKB-KW"/>
</dbReference>
<evidence type="ECO:0000256" key="3">
    <source>
        <dbReference type="ARBA" id="ARBA00022737"/>
    </source>
</evidence>
<evidence type="ECO:0000256" key="4">
    <source>
        <dbReference type="ARBA" id="ARBA00022741"/>
    </source>
</evidence>